<comment type="similarity">
    <text evidence="13">Belongs to the polysaccharide monooxygenase AA9 family.</text>
</comment>
<comment type="subcellular location">
    <subcellularLocation>
        <location evidence="2">Secreted</location>
    </subcellularLocation>
</comment>
<keyword evidence="5 16" id="KW-0732">Signal</keyword>
<keyword evidence="10" id="KW-1015">Disulfide bond</keyword>
<dbReference type="EC" id="1.14.99.56" evidence="15"/>
<evidence type="ECO:0000313" key="18">
    <source>
        <dbReference type="EMBL" id="RWA12711.1"/>
    </source>
</evidence>
<evidence type="ECO:0000256" key="3">
    <source>
        <dbReference type="ARBA" id="ARBA00022525"/>
    </source>
</evidence>
<evidence type="ECO:0000256" key="13">
    <source>
        <dbReference type="ARBA" id="ARBA00044502"/>
    </source>
</evidence>
<keyword evidence="19" id="KW-1185">Reference proteome</keyword>
<dbReference type="GO" id="GO:0046872">
    <property type="term" value="F:metal ion binding"/>
    <property type="evidence" value="ECO:0007669"/>
    <property type="project" value="UniProtKB-KW"/>
</dbReference>
<name>A0A439DE70_9PEZI</name>
<evidence type="ECO:0000256" key="15">
    <source>
        <dbReference type="ARBA" id="ARBA00047174"/>
    </source>
</evidence>
<evidence type="ECO:0000256" key="2">
    <source>
        <dbReference type="ARBA" id="ARBA00004613"/>
    </source>
</evidence>
<dbReference type="InterPro" id="IPR005103">
    <property type="entry name" value="AA9_LPMO"/>
</dbReference>
<evidence type="ECO:0000256" key="7">
    <source>
        <dbReference type="ARBA" id="ARBA00023002"/>
    </source>
</evidence>
<feature type="signal peptide" evidence="16">
    <location>
        <begin position="1"/>
        <end position="26"/>
    </location>
</feature>
<evidence type="ECO:0000256" key="5">
    <source>
        <dbReference type="ARBA" id="ARBA00022729"/>
    </source>
</evidence>
<organism evidence="18 19">
    <name type="scientific">Xylaria grammica</name>
    <dbReference type="NCBI Taxonomy" id="363999"/>
    <lineage>
        <taxon>Eukaryota</taxon>
        <taxon>Fungi</taxon>
        <taxon>Dikarya</taxon>
        <taxon>Ascomycota</taxon>
        <taxon>Pezizomycotina</taxon>
        <taxon>Sordariomycetes</taxon>
        <taxon>Xylariomycetidae</taxon>
        <taxon>Xylariales</taxon>
        <taxon>Xylariaceae</taxon>
        <taxon>Xylaria</taxon>
    </lineage>
</organism>
<evidence type="ECO:0000313" key="19">
    <source>
        <dbReference type="Proteomes" id="UP000286045"/>
    </source>
</evidence>
<dbReference type="PANTHER" id="PTHR33353:SF10">
    <property type="entry name" value="ENDO-BETA-1,4-GLUCANASE D"/>
    <property type="match status" value="1"/>
</dbReference>
<evidence type="ECO:0000256" key="6">
    <source>
        <dbReference type="ARBA" id="ARBA00023001"/>
    </source>
</evidence>
<dbReference type="GO" id="GO:0004497">
    <property type="term" value="F:monooxygenase activity"/>
    <property type="evidence" value="ECO:0007669"/>
    <property type="project" value="UniProtKB-KW"/>
</dbReference>
<evidence type="ECO:0000256" key="8">
    <source>
        <dbReference type="ARBA" id="ARBA00023008"/>
    </source>
</evidence>
<reference evidence="18 19" key="1">
    <citation type="submission" date="2018-12" db="EMBL/GenBank/DDBJ databases">
        <title>Draft genome sequence of Xylaria grammica IHI A82.</title>
        <authorList>
            <person name="Buettner E."/>
            <person name="Kellner H."/>
        </authorList>
    </citation>
    <scope>NUCLEOTIDE SEQUENCE [LARGE SCALE GENOMIC DNA]</scope>
    <source>
        <strain evidence="18 19">IHI A82</strain>
    </source>
</reference>
<dbReference type="PANTHER" id="PTHR33353">
    <property type="entry name" value="PUTATIVE (AFU_ORTHOLOGUE AFUA_1G12560)-RELATED"/>
    <property type="match status" value="1"/>
</dbReference>
<accession>A0A439DE70</accession>
<evidence type="ECO:0000256" key="11">
    <source>
        <dbReference type="ARBA" id="ARBA00023277"/>
    </source>
</evidence>
<dbReference type="GO" id="GO:0030245">
    <property type="term" value="P:cellulose catabolic process"/>
    <property type="evidence" value="ECO:0007669"/>
    <property type="project" value="UniProtKB-KW"/>
</dbReference>
<feature type="domain" description="Auxiliary Activity family 9 catalytic" evidence="17">
    <location>
        <begin position="27"/>
        <end position="218"/>
    </location>
</feature>
<keyword evidence="8" id="KW-0186">Copper</keyword>
<dbReference type="GO" id="GO:0005576">
    <property type="term" value="C:extracellular region"/>
    <property type="evidence" value="ECO:0007669"/>
    <property type="project" value="UniProtKB-SubCell"/>
</dbReference>
<comment type="catalytic activity">
    <reaction evidence="14">
        <text>[(1-&gt;4)-beta-D-glucosyl]n+m + reduced acceptor + O2 = 4-dehydro-beta-D-glucosyl-[(1-&gt;4)-beta-D-glucosyl]n-1 + [(1-&gt;4)-beta-D-glucosyl]m + acceptor + H2O.</text>
        <dbReference type="EC" id="1.14.99.56"/>
    </reaction>
</comment>
<keyword evidence="3" id="KW-0964">Secreted</keyword>
<evidence type="ECO:0000256" key="4">
    <source>
        <dbReference type="ARBA" id="ARBA00022723"/>
    </source>
</evidence>
<comment type="caution">
    <text evidence="18">The sequence shown here is derived from an EMBL/GenBank/DDBJ whole genome shotgun (WGS) entry which is preliminary data.</text>
</comment>
<keyword evidence="11" id="KW-0119">Carbohydrate metabolism</keyword>
<keyword evidence="7" id="KW-0560">Oxidoreductase</keyword>
<dbReference type="AlphaFoldDB" id="A0A439DE70"/>
<keyword evidence="6" id="KW-0136">Cellulose degradation</keyword>
<evidence type="ECO:0000259" key="17">
    <source>
        <dbReference type="Pfam" id="PF03443"/>
    </source>
</evidence>
<keyword evidence="12" id="KW-0624">Polysaccharide degradation</keyword>
<evidence type="ECO:0000256" key="9">
    <source>
        <dbReference type="ARBA" id="ARBA00023033"/>
    </source>
</evidence>
<dbReference type="Gene3D" id="2.70.50.70">
    <property type="match status" value="1"/>
</dbReference>
<gene>
    <name evidence="18" type="ORF">EKO27_g2382</name>
</gene>
<evidence type="ECO:0000256" key="16">
    <source>
        <dbReference type="SAM" id="SignalP"/>
    </source>
</evidence>
<dbReference type="Pfam" id="PF03443">
    <property type="entry name" value="AA9"/>
    <property type="match status" value="1"/>
</dbReference>
<dbReference type="EMBL" id="RYZI01000043">
    <property type="protein sequence ID" value="RWA12711.1"/>
    <property type="molecule type" value="Genomic_DNA"/>
</dbReference>
<keyword evidence="9" id="KW-0503">Monooxygenase</keyword>
<evidence type="ECO:0000256" key="1">
    <source>
        <dbReference type="ARBA" id="ARBA00001973"/>
    </source>
</evidence>
<comment type="cofactor">
    <cofactor evidence="1">
        <name>Cu(2+)</name>
        <dbReference type="ChEBI" id="CHEBI:29036"/>
    </cofactor>
</comment>
<dbReference type="Proteomes" id="UP000286045">
    <property type="component" value="Unassembled WGS sequence"/>
</dbReference>
<dbReference type="InterPro" id="IPR049892">
    <property type="entry name" value="AA9"/>
</dbReference>
<evidence type="ECO:0000256" key="14">
    <source>
        <dbReference type="ARBA" id="ARBA00045077"/>
    </source>
</evidence>
<sequence>MKPSSLRVLLKAAIIAAVLTFPLVQGHSTFVRIALNGHWQDPLRYIRNKTSPYDDVAVTVDYPSTLRLYNDPTWPIDRPESVRCGRDHMKHASKTDIMLVRAGDTISFAHQLYEPAEWTTAQFLDCPQGRGTCDDKGYTMGLFHDGPVVAHLSKVPEGQDVHTYDGSGEWVKVYTLGVRTRGSGDFQGPPFIWLPRNDGKLPPKFEFSIPPQTPPGEYRMTVSENMHYGRAIDEDFTYPGGRIWDGKKFGLDKPVY</sequence>
<keyword evidence="4" id="KW-0479">Metal-binding</keyword>
<evidence type="ECO:0000256" key="10">
    <source>
        <dbReference type="ARBA" id="ARBA00023157"/>
    </source>
</evidence>
<feature type="chain" id="PRO_5019156159" description="lytic cellulose monooxygenase (C4-dehydrogenating)" evidence="16">
    <location>
        <begin position="27"/>
        <end position="256"/>
    </location>
</feature>
<protein>
    <recommendedName>
        <fullName evidence="15">lytic cellulose monooxygenase (C4-dehydrogenating)</fullName>
        <ecNumber evidence="15">1.14.99.56</ecNumber>
    </recommendedName>
</protein>
<proteinExistence type="inferred from homology"/>
<evidence type="ECO:0000256" key="12">
    <source>
        <dbReference type="ARBA" id="ARBA00023326"/>
    </source>
</evidence>